<dbReference type="Proteomes" id="UP000444980">
    <property type="component" value="Unassembled WGS sequence"/>
</dbReference>
<keyword evidence="2" id="KW-1185">Reference proteome</keyword>
<protein>
    <submittedName>
        <fullName evidence="1">Uncharacterized protein</fullName>
    </submittedName>
</protein>
<reference evidence="2" key="1">
    <citation type="submission" date="2019-06" db="EMBL/GenBank/DDBJ databases">
        <title>Gordonia isolated from sludge of a wastewater treatment plant.</title>
        <authorList>
            <person name="Tamura T."/>
            <person name="Aoyama K."/>
            <person name="Kang Y."/>
            <person name="Saito S."/>
            <person name="Akiyama N."/>
            <person name="Yazawa K."/>
            <person name="Gonoi T."/>
            <person name="Mikami Y."/>
        </authorList>
    </citation>
    <scope>NUCLEOTIDE SEQUENCE [LARGE SCALE GENOMIC DNA]</scope>
    <source>
        <strain evidence="2">NBRC 107697</strain>
    </source>
</reference>
<proteinExistence type="predicted"/>
<gene>
    <name evidence="1" type="ORF">nbrc107697_09980</name>
</gene>
<dbReference type="AlphaFoldDB" id="A0A7I9UVD7"/>
<organism evidence="1 2">
    <name type="scientific">Gordonia crocea</name>
    <dbReference type="NCBI Taxonomy" id="589162"/>
    <lineage>
        <taxon>Bacteria</taxon>
        <taxon>Bacillati</taxon>
        <taxon>Actinomycetota</taxon>
        <taxon>Actinomycetes</taxon>
        <taxon>Mycobacteriales</taxon>
        <taxon>Gordoniaceae</taxon>
        <taxon>Gordonia</taxon>
    </lineage>
</organism>
<evidence type="ECO:0000313" key="1">
    <source>
        <dbReference type="EMBL" id="GED96959.1"/>
    </source>
</evidence>
<evidence type="ECO:0000313" key="2">
    <source>
        <dbReference type="Proteomes" id="UP000444980"/>
    </source>
</evidence>
<comment type="caution">
    <text evidence="1">The sequence shown here is derived from an EMBL/GenBank/DDBJ whole genome shotgun (WGS) entry which is preliminary data.</text>
</comment>
<sequence length="104" mass="12253">MLGEEFLRLVFEEVHRFTIPIGARHLGCDTGDTSDFKPRPNEAFARLPIAYVRTHCVPWFAHRYHVWKLSLTSKNVGRLLDLTPRLRYLRWGAKSRIGYEDRVK</sequence>
<name>A0A7I9UVD7_9ACTN</name>
<dbReference type="EMBL" id="BJOU01000001">
    <property type="protein sequence ID" value="GED96959.1"/>
    <property type="molecule type" value="Genomic_DNA"/>
</dbReference>
<accession>A0A7I9UVD7</accession>